<evidence type="ECO:0000259" key="3">
    <source>
        <dbReference type="PROSITE" id="PS51304"/>
    </source>
</evidence>
<dbReference type="GO" id="GO:0030246">
    <property type="term" value="F:carbohydrate binding"/>
    <property type="evidence" value="ECO:0007669"/>
    <property type="project" value="UniProtKB-UniRule"/>
</dbReference>
<dbReference type="AlphaFoldDB" id="A0A0N4Y8X7"/>
<dbReference type="EMBL" id="UYSL01020837">
    <property type="protein sequence ID" value="VDL76308.1"/>
    <property type="molecule type" value="Genomic_DNA"/>
</dbReference>
<evidence type="ECO:0000313" key="4">
    <source>
        <dbReference type="EMBL" id="VDL76308.1"/>
    </source>
</evidence>
<reference evidence="4 5" key="2">
    <citation type="submission" date="2018-11" db="EMBL/GenBank/DDBJ databases">
        <authorList>
            <consortium name="Pathogen Informatics"/>
        </authorList>
    </citation>
    <scope>NUCLEOTIDE SEQUENCE [LARGE SCALE GENOMIC DNA]</scope>
</reference>
<name>A0A0N4Y8X7_NIPBR</name>
<evidence type="ECO:0000313" key="5">
    <source>
        <dbReference type="Proteomes" id="UP000271162"/>
    </source>
</evidence>
<dbReference type="InterPro" id="IPR013320">
    <property type="entry name" value="ConA-like_dom_sf"/>
</dbReference>
<keyword evidence="1 2" id="KW-0430">Lectin</keyword>
<organism evidence="6">
    <name type="scientific">Nippostrongylus brasiliensis</name>
    <name type="common">Rat hookworm</name>
    <dbReference type="NCBI Taxonomy" id="27835"/>
    <lineage>
        <taxon>Eukaryota</taxon>
        <taxon>Metazoa</taxon>
        <taxon>Ecdysozoa</taxon>
        <taxon>Nematoda</taxon>
        <taxon>Chromadorea</taxon>
        <taxon>Rhabditida</taxon>
        <taxon>Rhabditina</taxon>
        <taxon>Rhabditomorpha</taxon>
        <taxon>Strongyloidea</taxon>
        <taxon>Heligmosomidae</taxon>
        <taxon>Nippostrongylus</taxon>
    </lineage>
</organism>
<gene>
    <name evidence="4" type="ORF">NBR_LOCUS12719</name>
</gene>
<feature type="domain" description="Galectin" evidence="3">
    <location>
        <begin position="3"/>
        <end position="130"/>
    </location>
</feature>
<protein>
    <recommendedName>
        <fullName evidence="2">Galectin</fullName>
    </recommendedName>
</protein>
<dbReference type="Proteomes" id="UP000271162">
    <property type="component" value="Unassembled WGS sequence"/>
</dbReference>
<dbReference type="WBParaSite" id="NBR_0001271801-mRNA-1">
    <property type="protein sequence ID" value="NBR_0001271801-mRNA-1"/>
    <property type="gene ID" value="NBR_0001271801"/>
</dbReference>
<evidence type="ECO:0000313" key="6">
    <source>
        <dbReference type="WBParaSite" id="NBR_0001271801-mRNA-1"/>
    </source>
</evidence>
<dbReference type="Gene3D" id="2.60.120.200">
    <property type="match status" value="1"/>
</dbReference>
<accession>A0A0N4Y8X7</accession>
<proteinExistence type="predicted"/>
<dbReference type="Pfam" id="PF00337">
    <property type="entry name" value="Gal-bind_lectin"/>
    <property type="match status" value="1"/>
</dbReference>
<evidence type="ECO:0000256" key="1">
    <source>
        <dbReference type="ARBA" id="ARBA00022734"/>
    </source>
</evidence>
<keyword evidence="5" id="KW-1185">Reference proteome</keyword>
<dbReference type="SMART" id="SM00276">
    <property type="entry name" value="GLECT"/>
    <property type="match status" value="1"/>
</dbReference>
<dbReference type="SMART" id="SM00908">
    <property type="entry name" value="Gal-bind_lectin"/>
    <property type="match status" value="1"/>
</dbReference>
<evidence type="ECO:0000256" key="2">
    <source>
        <dbReference type="RuleBase" id="RU102079"/>
    </source>
</evidence>
<dbReference type="InterPro" id="IPR001079">
    <property type="entry name" value="Galectin_CRD"/>
</dbReference>
<dbReference type="SUPFAM" id="SSF49899">
    <property type="entry name" value="Concanavalin A-like lectins/glucanases"/>
    <property type="match status" value="1"/>
</dbReference>
<dbReference type="PROSITE" id="PS51304">
    <property type="entry name" value="GALECTIN"/>
    <property type="match status" value="1"/>
</dbReference>
<dbReference type="OMA" id="FVHRVDP"/>
<sequence length="354" mass="38214">MPFRREIHSGCAFGTSITCTAQAFKAKEKCFTMQMSSAKDIAVLVTVPIAKNGHITASARIDGKFTSEVEKPIIVPLETKFTICLRFTQYVVEIFFNNNHVMDFVHRVPPADIKEVFIEGPLIVEEVVFSPPQGALLDPLPSYQQATESIPPVAELQYMSLGPSGASQPPVPPVVTAAPSVSSMPALQPVPGPPAPIGISPSIVNQSIAGIPPPPLLPGSSWMPSGTAEKRAPSLNPFEEVATSSNSRNYENTPKYVPTAFQQAQTVPTSSTPTPYFTPYAHPHYAQVPPGVQMPNPYMPYQQPPPQAYPYAAGPYAPQASYAPQYYGNYPTVQYGSGCHSVAPLDSSLLLNWK</sequence>
<reference evidence="6" key="1">
    <citation type="submission" date="2016-03" db="UniProtKB">
        <authorList>
            <consortium name="WormBaseParasite"/>
        </authorList>
    </citation>
    <scope>IDENTIFICATION</scope>
</reference>